<evidence type="ECO:0000259" key="1">
    <source>
        <dbReference type="Pfam" id="PF13480"/>
    </source>
</evidence>
<dbReference type="InterPro" id="IPR016181">
    <property type="entry name" value="Acyl_CoA_acyltransferase"/>
</dbReference>
<dbReference type="RefSeq" id="WP_161719679.1">
    <property type="nucleotide sequence ID" value="NZ_JAAAPO010000005.1"/>
</dbReference>
<feature type="domain" description="BioF2-like acetyltransferase" evidence="1">
    <location>
        <begin position="151"/>
        <end position="295"/>
    </location>
</feature>
<dbReference type="Pfam" id="PF13480">
    <property type="entry name" value="Acetyltransf_6"/>
    <property type="match status" value="1"/>
</dbReference>
<dbReference type="SUPFAM" id="SSF55729">
    <property type="entry name" value="Acyl-CoA N-acyltransferases (Nat)"/>
    <property type="match status" value="1"/>
</dbReference>
<evidence type="ECO:0000313" key="3">
    <source>
        <dbReference type="Proteomes" id="UP000753724"/>
    </source>
</evidence>
<sequence length="347" mass="39282">MQRAWHQLEVAAFLPTQSRLFTQALARTMLRDVPMHVVMVRRPGGVGGVLPLCRARGWFARWRMAGAREVFEPGDALYDSPQSARMLARAVARQRRPVALDRVPANSLLPDALRAEMKGRGLVLQRPATGCPTIALDDSWRDPESHFNPGRRSDFRRAARRAQALGRVFYEVIAPDPAEFDTLFDEAIAVERAGWKETAGTAIAADPAKEAFFRAYFRDCCNEGTLRIAFMRIDNRPVAVQLALEMADRFWLFKIGFDENYAKCSPGTLLMLHTLRYAAQANLAAYELMGGMEPWIAAFWTREHHECLRLRTYPWGLRGTVALALDGAAWARERLRQRWIGRQARGA</sequence>
<protein>
    <submittedName>
        <fullName evidence="2">GNAT family N-acetyltransferase</fullName>
    </submittedName>
</protein>
<comment type="caution">
    <text evidence="2">The sequence shown here is derived from an EMBL/GenBank/DDBJ whole genome shotgun (WGS) entry which is preliminary data.</text>
</comment>
<reference evidence="3" key="1">
    <citation type="submission" date="2020-01" db="EMBL/GenBank/DDBJ databases">
        <title>Sphingomonas sp. strain CSW-10.</title>
        <authorList>
            <person name="Chen W.-M."/>
        </authorList>
    </citation>
    <scope>NUCLEOTIDE SEQUENCE [LARGE SCALE GENOMIC DNA]</scope>
    <source>
        <strain evidence="3">FSY-8</strain>
    </source>
</reference>
<dbReference type="Proteomes" id="UP000753724">
    <property type="component" value="Unassembled WGS sequence"/>
</dbReference>
<dbReference type="InterPro" id="IPR038740">
    <property type="entry name" value="BioF2-like_GNAT_dom"/>
</dbReference>
<name>A0ABW9XGC9_9SPHN</name>
<dbReference type="Gene3D" id="3.40.630.30">
    <property type="match status" value="1"/>
</dbReference>
<evidence type="ECO:0000313" key="2">
    <source>
        <dbReference type="EMBL" id="NBC37538.1"/>
    </source>
</evidence>
<accession>A0ABW9XGC9</accession>
<organism evidence="2 3">
    <name type="scientific">Novosphingobium ovatum</name>
    <dbReference type="NCBI Taxonomy" id="1908523"/>
    <lineage>
        <taxon>Bacteria</taxon>
        <taxon>Pseudomonadati</taxon>
        <taxon>Pseudomonadota</taxon>
        <taxon>Alphaproteobacteria</taxon>
        <taxon>Sphingomonadales</taxon>
        <taxon>Sphingomonadaceae</taxon>
        <taxon>Novosphingobium</taxon>
    </lineage>
</organism>
<gene>
    <name evidence="2" type="ORF">GTZ99_13365</name>
</gene>
<proteinExistence type="predicted"/>
<dbReference type="EMBL" id="JAAAPO010000005">
    <property type="protein sequence ID" value="NBC37538.1"/>
    <property type="molecule type" value="Genomic_DNA"/>
</dbReference>
<keyword evidence="3" id="KW-1185">Reference proteome</keyword>